<feature type="compositionally biased region" description="Basic and acidic residues" evidence="1">
    <location>
        <begin position="819"/>
        <end position="858"/>
    </location>
</feature>
<feature type="compositionally biased region" description="Polar residues" evidence="1">
    <location>
        <begin position="740"/>
        <end position="755"/>
    </location>
</feature>
<proteinExistence type="predicted"/>
<name>A0A401SJL4_CHIPU</name>
<sequence length="1493" mass="166392">MMANKRSLDCMDSLICSKMPRLETDQNGLSTGLYKHSPLSSYAAENPLKYTGSYLAYHLQNRDETDSQGIWNQARPYVHHMGGPNTQSPPGQVSSLNNRSYQTEHETVSRPFQPSVNANDKLDLVKDLMNVRSKWVTFVERQKNLRKGQNLPAVLCSSAAGKHSLHSSALSAVGNSANVAFPQPVYRNSVCCSGAGFSLENSTDHFYRRGQETEWRMPPPVTSSCLIVNNSQLMHSQQYANPLAKNNSLHSGSGNIQISSVGRITKETGKSPGVRSPLCRGYGTYTSSVLQDPRYPLLSYENSNGTVPGHSGTSIHSIQDLQKAPLHPFGTTQGQQMQPSLYRDKPSPPKYPVPIQPKVLHSLNTISNQQSVGSYSLLHPHSYKAQMGNYPVPGASGRMPVPSSPYASQLVSENPYAQPSESFGYAARHPPPPPEQQKSISVTGPLMHPASQPATHSTEFEQQSPPGNKVASSLQDPTNAKHLSPDLLRFRPRIVVQTNERCYNSLNTLYNTEYTGPQQLISKHSAFHPVLSGKHLKGPFERPAGSPGDQRPKDIYLQEHSPGIHISPKSDQGRSIFSKEPEILNNKPVEVRLDSPQKSYTLSPTRKTSVISFSPASSPASNESKRATPPPSPPMPVINNVFSLAPYKAYLEATGLFFSKCPNCELDCDKSCSCSLKNKTQSSGSDSAIDLDSSTPGPKRLATDSSQLQPKNGELKTGDASVRLESTNEKGASEDELRKTVSTKNSLDVQHQGINLSPKFNRLDKGLPQQSSNSARCMVHSGDRKLGMNKMEDEMALDLSTKSKSPPLNVIQHALVSGESREKLKSTNEISNEKENTIESQSTEEKRESTWPSEEHGTKAVVAPSNESSKVSDHLIIEMNKYKILRPAPPKVGENNSTLPSEDITKAKKISLIGSVDPSALILRPLKPLKRILPDVVKSIMNSNPEPSKISCETTVDSACNGKLMQNENDTYNYFVHLHQSLCDMITQSVAETSEEVLCACLRDIEEKETPKLRSSIKSKNGTRSFEALKMSKAKEIWRNYGHVQQTLQKLLSYLESYIYSRTCPFPHVIRAGTIFIPIYLVKEKLFSSLKGATIDQVFQEHKIELRPTTLSEEKKLQTELQLQRCSSRLIKLLSLKQLPEIYQDLLDVLWHSCVKIRLGEQSDENMKEATLNPADKNANENHCAEPSSVDIRNETVANTACSKGKPDNGIATARHNANLKKRRRKIRAITSSINCNSKCTDSSNSSQSIQAIKPKSVHHLEKKSCTQIDQDAGTVQSSKVSQSEPRNLQKRRGIYNEKALMKGNFERKGTTLVVRLNRVTVNEDNKGTNNSCSRKIKKSQMPINKKNNGALRPTRSTSKVLHLRGSIVRLKFQKPRQTALRRNLVLKSVVAARKPLLTRTSQRLDQKITKPLSCRKRQGKKYPNLVGKRIRHLYEEKDKSESWYKGVVVRVHEKHQNPLQTVYEVKYDTEPDWQYYLELLQDYEKGWLRVDD</sequence>
<dbReference type="PANTHER" id="PTHR28422">
    <property type="entry name" value="SIMILAR TO HUMAN CHROMOSOME 15 OPEN READING FRAME 39"/>
    <property type="match status" value="1"/>
</dbReference>
<accession>A0A401SJL4</accession>
<comment type="caution">
    <text evidence="2">The sequence shown here is derived from an EMBL/GenBank/DDBJ whole genome shotgun (WGS) entry which is preliminary data.</text>
</comment>
<feature type="region of interest" description="Disordered" evidence="1">
    <location>
        <begin position="534"/>
        <end position="555"/>
    </location>
</feature>
<feature type="compositionally biased region" description="Polar residues" evidence="1">
    <location>
        <begin position="452"/>
        <end position="478"/>
    </location>
</feature>
<feature type="region of interest" description="Disordered" evidence="1">
    <location>
        <begin position="325"/>
        <end position="347"/>
    </location>
</feature>
<dbReference type="OMA" id="QETEWRM"/>
<feature type="compositionally biased region" description="Polar residues" evidence="1">
    <location>
        <begin position="330"/>
        <end position="339"/>
    </location>
</feature>
<dbReference type="InterPro" id="IPR037656">
    <property type="entry name" value="DUF5525"/>
</dbReference>
<feature type="region of interest" description="Disordered" evidence="1">
    <location>
        <begin position="417"/>
        <end position="485"/>
    </location>
</feature>
<evidence type="ECO:0000256" key="1">
    <source>
        <dbReference type="SAM" id="MobiDB-lite"/>
    </source>
</evidence>
<dbReference type="Proteomes" id="UP000287033">
    <property type="component" value="Unassembled WGS sequence"/>
</dbReference>
<feature type="compositionally biased region" description="Polar residues" evidence="1">
    <location>
        <begin position="596"/>
        <end position="622"/>
    </location>
</feature>
<feature type="region of interest" description="Disordered" evidence="1">
    <location>
        <begin position="819"/>
        <end position="867"/>
    </location>
</feature>
<evidence type="ECO:0000313" key="2">
    <source>
        <dbReference type="EMBL" id="GCC30592.1"/>
    </source>
</evidence>
<dbReference type="PANTHER" id="PTHR28422:SF1">
    <property type="entry name" value="SIMILAR TO HUMAN CHROMOSOME 15 OPEN READING FRAME 39"/>
    <property type="match status" value="1"/>
</dbReference>
<dbReference type="Pfam" id="PF17663">
    <property type="entry name" value="DUF5525"/>
    <property type="match status" value="2"/>
</dbReference>
<dbReference type="InterPro" id="IPR042567">
    <property type="entry name" value="SPIN/Ssty_sf"/>
</dbReference>
<dbReference type="Gene3D" id="2.80.10.70">
    <property type="entry name" value="Spindlin/Ssty"/>
    <property type="match status" value="1"/>
</dbReference>
<reference evidence="2 3" key="1">
    <citation type="journal article" date="2018" name="Nat. Ecol. Evol.">
        <title>Shark genomes provide insights into elasmobranch evolution and the origin of vertebrates.</title>
        <authorList>
            <person name="Hara Y"/>
            <person name="Yamaguchi K"/>
            <person name="Onimaru K"/>
            <person name="Kadota M"/>
            <person name="Koyanagi M"/>
            <person name="Keeley SD"/>
            <person name="Tatsumi K"/>
            <person name="Tanaka K"/>
            <person name="Motone F"/>
            <person name="Kageyama Y"/>
            <person name="Nozu R"/>
            <person name="Adachi N"/>
            <person name="Nishimura O"/>
            <person name="Nakagawa R"/>
            <person name="Tanegashima C"/>
            <person name="Kiyatake I"/>
            <person name="Matsumoto R"/>
            <person name="Murakumo K"/>
            <person name="Nishida K"/>
            <person name="Terakita A"/>
            <person name="Kuratani S"/>
            <person name="Sato K"/>
            <person name="Hyodo S Kuraku.S."/>
        </authorList>
    </citation>
    <scope>NUCLEOTIDE SEQUENCE [LARGE SCALE GENOMIC DNA]</scope>
</reference>
<keyword evidence="3" id="KW-1185">Reference proteome</keyword>
<dbReference type="OrthoDB" id="9908305at2759"/>
<organism evidence="2 3">
    <name type="scientific">Chiloscyllium punctatum</name>
    <name type="common">Brownbanded bambooshark</name>
    <name type="synonym">Hemiscyllium punctatum</name>
    <dbReference type="NCBI Taxonomy" id="137246"/>
    <lineage>
        <taxon>Eukaryota</taxon>
        <taxon>Metazoa</taxon>
        <taxon>Chordata</taxon>
        <taxon>Craniata</taxon>
        <taxon>Vertebrata</taxon>
        <taxon>Chondrichthyes</taxon>
        <taxon>Elasmobranchii</taxon>
        <taxon>Galeomorphii</taxon>
        <taxon>Galeoidea</taxon>
        <taxon>Orectolobiformes</taxon>
        <taxon>Hemiscylliidae</taxon>
        <taxon>Chiloscyllium</taxon>
    </lineage>
</organism>
<dbReference type="EMBL" id="BEZZ01000312">
    <property type="protein sequence ID" value="GCC30592.1"/>
    <property type="molecule type" value="Genomic_DNA"/>
</dbReference>
<evidence type="ECO:0000313" key="3">
    <source>
        <dbReference type="Proteomes" id="UP000287033"/>
    </source>
</evidence>
<protein>
    <submittedName>
        <fullName evidence="2">Uncharacterized protein</fullName>
    </submittedName>
</protein>
<feature type="compositionally biased region" description="Polar residues" evidence="1">
    <location>
        <begin position="678"/>
        <end position="696"/>
    </location>
</feature>
<feature type="compositionally biased region" description="Basic and acidic residues" evidence="1">
    <location>
        <begin position="726"/>
        <end position="739"/>
    </location>
</feature>
<feature type="region of interest" description="Disordered" evidence="1">
    <location>
        <begin position="587"/>
        <end position="634"/>
    </location>
</feature>
<feature type="region of interest" description="Disordered" evidence="1">
    <location>
        <begin position="678"/>
        <end position="762"/>
    </location>
</feature>
<gene>
    <name evidence="2" type="ORF">chiPu_0009043</name>
</gene>